<dbReference type="EMBL" id="JBHUCZ010000001">
    <property type="protein sequence ID" value="MFD1566082.1"/>
    <property type="molecule type" value="Genomic_DNA"/>
</dbReference>
<dbReference type="RefSeq" id="WP_267645338.1">
    <property type="nucleotide sequence ID" value="NZ_JANHGR010000001.1"/>
</dbReference>
<dbReference type="SUPFAM" id="SSF55008">
    <property type="entry name" value="HMA, heavy metal-associated domain"/>
    <property type="match status" value="1"/>
</dbReference>
<dbReference type="AlphaFoldDB" id="A0ABD6BM10"/>
<dbReference type="InterPro" id="IPR006121">
    <property type="entry name" value="HMA_dom"/>
</dbReference>
<dbReference type="CDD" id="cd00371">
    <property type="entry name" value="HMA"/>
    <property type="match status" value="1"/>
</dbReference>
<comment type="caution">
    <text evidence="2">The sequence shown here is derived from an EMBL/GenBank/DDBJ whole genome shotgun (WGS) entry which is preliminary data.</text>
</comment>
<dbReference type="InterPro" id="IPR036163">
    <property type="entry name" value="HMA_dom_sf"/>
</dbReference>
<organism evidence="2 3">
    <name type="scientific">Halolamina litorea</name>
    <dbReference type="NCBI Taxonomy" id="1515593"/>
    <lineage>
        <taxon>Archaea</taxon>
        <taxon>Methanobacteriati</taxon>
        <taxon>Methanobacteriota</taxon>
        <taxon>Stenosarchaea group</taxon>
        <taxon>Halobacteria</taxon>
        <taxon>Halobacteriales</taxon>
        <taxon>Haloferacaceae</taxon>
    </lineage>
</organism>
<dbReference type="Proteomes" id="UP001597139">
    <property type="component" value="Unassembled WGS sequence"/>
</dbReference>
<feature type="domain" description="HMA" evidence="1">
    <location>
        <begin position="2"/>
        <end position="66"/>
    </location>
</feature>
<protein>
    <submittedName>
        <fullName evidence="2">Heavy-metal-associated domain-containing protein</fullName>
    </submittedName>
</protein>
<dbReference type="Pfam" id="PF00403">
    <property type="entry name" value="HMA"/>
    <property type="match status" value="1"/>
</dbReference>
<evidence type="ECO:0000313" key="2">
    <source>
        <dbReference type="EMBL" id="MFD1566082.1"/>
    </source>
</evidence>
<name>A0ABD6BM10_9EURY</name>
<accession>A0ABD6BM10</accession>
<dbReference type="PROSITE" id="PS50846">
    <property type="entry name" value="HMA_2"/>
    <property type="match status" value="1"/>
</dbReference>
<gene>
    <name evidence="2" type="ORF">ACFSAU_01115</name>
</gene>
<keyword evidence="3" id="KW-1185">Reference proteome</keyword>
<reference evidence="2 3" key="1">
    <citation type="journal article" date="2019" name="Int. J. Syst. Evol. Microbiol.">
        <title>The Global Catalogue of Microorganisms (GCM) 10K type strain sequencing project: providing services to taxonomists for standard genome sequencing and annotation.</title>
        <authorList>
            <consortium name="The Broad Institute Genomics Platform"/>
            <consortium name="The Broad Institute Genome Sequencing Center for Infectious Disease"/>
            <person name="Wu L."/>
            <person name="Ma J."/>
        </authorList>
    </citation>
    <scope>NUCLEOTIDE SEQUENCE [LARGE SCALE GENOMIC DNA]</scope>
    <source>
        <strain evidence="2 3">CGMCC 1.12859</strain>
    </source>
</reference>
<proteinExistence type="predicted"/>
<evidence type="ECO:0000259" key="1">
    <source>
        <dbReference type="PROSITE" id="PS50846"/>
    </source>
</evidence>
<sequence>MATYELRVTGMTCGSCESIIEQRVGGLDGVESVDADAGTESVVVDGEPGLEKTIANRIENTGYDVVD</sequence>
<dbReference type="Gene3D" id="3.30.70.100">
    <property type="match status" value="1"/>
</dbReference>
<evidence type="ECO:0000313" key="3">
    <source>
        <dbReference type="Proteomes" id="UP001597139"/>
    </source>
</evidence>